<protein>
    <submittedName>
        <fullName evidence="2">DUF1837 domain-containing protein</fullName>
    </submittedName>
</protein>
<name>A0AA50QDI5_9GAMM</name>
<dbReference type="RefSeq" id="WP_306763438.1">
    <property type="nucleotide sequence ID" value="NZ_CP118224.1"/>
</dbReference>
<dbReference type="AlphaFoldDB" id="A0AA50QDI5"/>
<keyword evidence="3" id="KW-1185">Reference proteome</keyword>
<dbReference type="EMBL" id="CP118224">
    <property type="protein sequence ID" value="WMC12204.1"/>
    <property type="molecule type" value="Genomic_DNA"/>
</dbReference>
<dbReference type="InterPro" id="IPR014976">
    <property type="entry name" value="AbpA_HamA_C"/>
</dbReference>
<dbReference type="Proteomes" id="UP001223802">
    <property type="component" value="Chromosome"/>
</dbReference>
<proteinExistence type="predicted"/>
<dbReference type="Pfam" id="PF08878">
    <property type="entry name" value="HamA"/>
    <property type="match status" value="1"/>
</dbReference>
<reference evidence="2 3" key="1">
    <citation type="submission" date="2023-02" db="EMBL/GenBank/DDBJ databases">
        <title>Complete genome sequence of a novel bacterium Oceanimonas sp. NTOU-MSR1 isolated from marine coast sediment.</title>
        <authorList>
            <person name="Yang H.-T."/>
            <person name="Chen Y.-L."/>
            <person name="Ho Y.-N."/>
        </authorList>
    </citation>
    <scope>NUCLEOTIDE SEQUENCE [LARGE SCALE GENOMIC DNA]</scope>
    <source>
        <strain evidence="2 3">NTOU-MSR1</strain>
    </source>
</reference>
<evidence type="ECO:0000313" key="3">
    <source>
        <dbReference type="Proteomes" id="UP001223802"/>
    </source>
</evidence>
<sequence>MSHEVTPPHPDNFLEVRYQQYEVEPWLVAMCVGYELGEWRDEQLAEHVMEWLPEFALKYSEWESLGPSNAVRLIKKAAKAIYKTEKYGSRGEFGELLLHIVIRHVFKTFPAISKIHYKDSRNDTVKGFDCVHTIAKEDKLELWLGEVKFYKDISSAIRDVIKELDDHTKRDYLRDEFSAITNKIDQNWPSSDKLSKLLDNNTSLDEIFDSVTIPVLLSYDSDTVNNHNRITDEFKQDFAVEVNQHWDTFKNKNIPKSVDIVLILLPLKSKKDLQDKLHGELQRWK</sequence>
<dbReference type="KEGG" id="ope:PU634_07545"/>
<feature type="domain" description="Anti-bacteriophage protein A/HamA C-terminal" evidence="1">
    <location>
        <begin position="13"/>
        <end position="278"/>
    </location>
</feature>
<accession>A0AA50QDI5</accession>
<gene>
    <name evidence="2" type="ORF">PU634_07545</name>
</gene>
<evidence type="ECO:0000313" key="2">
    <source>
        <dbReference type="EMBL" id="WMC12204.1"/>
    </source>
</evidence>
<organism evidence="2 3">
    <name type="scientific">Oceanimonas pelagia</name>
    <dbReference type="NCBI Taxonomy" id="3028314"/>
    <lineage>
        <taxon>Bacteria</taxon>
        <taxon>Pseudomonadati</taxon>
        <taxon>Pseudomonadota</taxon>
        <taxon>Gammaproteobacteria</taxon>
        <taxon>Aeromonadales</taxon>
        <taxon>Aeromonadaceae</taxon>
        <taxon>Oceanimonas</taxon>
    </lineage>
</organism>
<evidence type="ECO:0000259" key="1">
    <source>
        <dbReference type="Pfam" id="PF08878"/>
    </source>
</evidence>